<accession>A0A0T6BCK5</accession>
<sequence length="384" mass="43201">MSTRSQLTKDLNESIKNLLGKQVKILFKNVVKLETKGDKTENRVLVFSPCRILLLTAKVPTRIDCHFHYLEIQALESKRGNQLSITFNEKVYSFLAGEDSSCSLEVDSMISALATAIRNIFPTVPLQYIIRKIEVIPPSRLQVLRDIEAVGSNIREVGPCGGFSNQYACMCDYHNMPYREEVAWDVDNIYLSLNTRELCLKDFDYLDQKDLIPIINALDYNTWFTKLRANHVRLSHDNIDKIVQVIKKSLSLEEVYLDSLGLKADFVNKLTNAVKLNAIIPLHTIDLSNNPIEDKGANNLTSCIPRLNKGLVHLNLSHCGLSSKGVNQLAQSLINRSSLYTTLTYLNLSGNNLKDDISNLHSFLGHANAISHLDLSSTDILLEN</sequence>
<evidence type="ECO:0000313" key="3">
    <source>
        <dbReference type="Proteomes" id="UP000051574"/>
    </source>
</evidence>
<dbReference type="PANTHER" id="PTHR24112">
    <property type="entry name" value="LEUCINE-RICH REPEAT, ISOFORM F-RELATED"/>
    <property type="match status" value="1"/>
</dbReference>
<dbReference type="Proteomes" id="UP000051574">
    <property type="component" value="Unassembled WGS sequence"/>
</dbReference>
<protein>
    <recommendedName>
        <fullName evidence="1">CARMIL pleckstrin homology domain-containing protein</fullName>
    </recommendedName>
</protein>
<feature type="domain" description="CARMIL pleckstrin homology" evidence="1">
    <location>
        <begin position="25"/>
        <end position="122"/>
    </location>
</feature>
<name>A0A0T6BCK5_9SCAR</name>
<proteinExistence type="predicted"/>
<dbReference type="OrthoDB" id="18598at2759"/>
<dbReference type="GO" id="GO:0016477">
    <property type="term" value="P:cell migration"/>
    <property type="evidence" value="ECO:0007669"/>
    <property type="project" value="TreeGrafter"/>
</dbReference>
<dbReference type="Gene3D" id="3.80.10.10">
    <property type="entry name" value="Ribonuclease Inhibitor"/>
    <property type="match status" value="1"/>
</dbReference>
<dbReference type="GO" id="GO:0030027">
    <property type="term" value="C:lamellipodium"/>
    <property type="evidence" value="ECO:0007669"/>
    <property type="project" value="TreeGrafter"/>
</dbReference>
<evidence type="ECO:0000259" key="1">
    <source>
        <dbReference type="Pfam" id="PF17888"/>
    </source>
</evidence>
<dbReference type="SMART" id="SM00368">
    <property type="entry name" value="LRR_RI"/>
    <property type="match status" value="3"/>
</dbReference>
<reference evidence="2 3" key="1">
    <citation type="submission" date="2015-09" db="EMBL/GenBank/DDBJ databases">
        <title>Draft genome of the scarab beetle Oryctes borbonicus.</title>
        <authorList>
            <person name="Meyer J.M."/>
            <person name="Markov G.V."/>
            <person name="Baskaran P."/>
            <person name="Herrmann M."/>
            <person name="Sommer R.J."/>
            <person name="Roedelsperger C."/>
        </authorList>
    </citation>
    <scope>NUCLEOTIDE SEQUENCE [LARGE SCALE GENOMIC DNA]</scope>
    <source>
        <strain evidence="2">OB123</strain>
        <tissue evidence="2">Whole animal</tissue>
    </source>
</reference>
<keyword evidence="3" id="KW-1185">Reference proteome</keyword>
<dbReference type="InterPro" id="IPR011993">
    <property type="entry name" value="PH-like_dom_sf"/>
</dbReference>
<dbReference type="EMBL" id="LJIG01001966">
    <property type="protein sequence ID" value="KRT84974.1"/>
    <property type="molecule type" value="Genomic_DNA"/>
</dbReference>
<dbReference type="GO" id="GO:0005886">
    <property type="term" value="C:plasma membrane"/>
    <property type="evidence" value="ECO:0007669"/>
    <property type="project" value="TreeGrafter"/>
</dbReference>
<dbReference type="PANTHER" id="PTHR24112:SF66">
    <property type="entry name" value="LEUCINE-RICH REPEAT, ISOFORM F"/>
    <property type="match status" value="1"/>
</dbReference>
<organism evidence="2 3">
    <name type="scientific">Oryctes borbonicus</name>
    <dbReference type="NCBI Taxonomy" id="1629725"/>
    <lineage>
        <taxon>Eukaryota</taxon>
        <taxon>Metazoa</taxon>
        <taxon>Ecdysozoa</taxon>
        <taxon>Arthropoda</taxon>
        <taxon>Hexapoda</taxon>
        <taxon>Insecta</taxon>
        <taxon>Pterygota</taxon>
        <taxon>Neoptera</taxon>
        <taxon>Endopterygota</taxon>
        <taxon>Coleoptera</taxon>
        <taxon>Polyphaga</taxon>
        <taxon>Scarabaeiformia</taxon>
        <taxon>Scarabaeidae</taxon>
        <taxon>Dynastinae</taxon>
        <taxon>Oryctes</taxon>
    </lineage>
</organism>
<dbReference type="AlphaFoldDB" id="A0A0T6BCK5"/>
<dbReference type="InterPro" id="IPR051279">
    <property type="entry name" value="PP1-Reg/Actin-Interact_Protein"/>
</dbReference>
<feature type="non-terminal residue" evidence="2">
    <location>
        <position position="384"/>
    </location>
</feature>
<comment type="caution">
    <text evidence="2">The sequence shown here is derived from an EMBL/GenBank/DDBJ whole genome shotgun (WGS) entry which is preliminary data.</text>
</comment>
<dbReference type="GO" id="GO:0034315">
    <property type="term" value="P:regulation of Arp2/3 complex-mediated actin nucleation"/>
    <property type="evidence" value="ECO:0007669"/>
    <property type="project" value="TreeGrafter"/>
</dbReference>
<dbReference type="InterPro" id="IPR041245">
    <property type="entry name" value="CARMIL_PH"/>
</dbReference>
<evidence type="ECO:0000313" key="2">
    <source>
        <dbReference type="EMBL" id="KRT84974.1"/>
    </source>
</evidence>
<dbReference type="SUPFAM" id="SSF52047">
    <property type="entry name" value="RNI-like"/>
    <property type="match status" value="1"/>
</dbReference>
<dbReference type="Gene3D" id="2.30.29.30">
    <property type="entry name" value="Pleckstrin-homology domain (PH domain)/Phosphotyrosine-binding domain (PTB)"/>
    <property type="match status" value="1"/>
</dbReference>
<dbReference type="InterPro" id="IPR032675">
    <property type="entry name" value="LRR_dom_sf"/>
</dbReference>
<gene>
    <name evidence="2" type="ORF">AMK59_1309</name>
</gene>
<dbReference type="Pfam" id="PF13516">
    <property type="entry name" value="LRR_6"/>
    <property type="match status" value="3"/>
</dbReference>
<dbReference type="PROSITE" id="PS51450">
    <property type="entry name" value="LRR"/>
    <property type="match status" value="1"/>
</dbReference>
<dbReference type="InterPro" id="IPR001611">
    <property type="entry name" value="Leu-rich_rpt"/>
</dbReference>
<dbReference type="Pfam" id="PF17888">
    <property type="entry name" value="Carm_PH"/>
    <property type="match status" value="1"/>
</dbReference>